<name>A0ACA9JWZ0_9GLOM</name>
<reference evidence="1" key="1">
    <citation type="submission" date="2021-06" db="EMBL/GenBank/DDBJ databases">
        <authorList>
            <person name="Kallberg Y."/>
            <person name="Tangrot J."/>
            <person name="Rosling A."/>
        </authorList>
    </citation>
    <scope>NUCLEOTIDE SEQUENCE</scope>
    <source>
        <strain evidence="1">28 12/20/2015</strain>
    </source>
</reference>
<dbReference type="EMBL" id="CAJVPW010000031">
    <property type="protein sequence ID" value="CAG8440182.1"/>
    <property type="molecule type" value="Genomic_DNA"/>
</dbReference>
<protein>
    <submittedName>
        <fullName evidence="1">13898_t:CDS:1</fullName>
    </submittedName>
</protein>
<organism evidence="1 2">
    <name type="scientific">Cetraspora pellucida</name>
    <dbReference type="NCBI Taxonomy" id="1433469"/>
    <lineage>
        <taxon>Eukaryota</taxon>
        <taxon>Fungi</taxon>
        <taxon>Fungi incertae sedis</taxon>
        <taxon>Mucoromycota</taxon>
        <taxon>Glomeromycotina</taxon>
        <taxon>Glomeromycetes</taxon>
        <taxon>Diversisporales</taxon>
        <taxon>Gigasporaceae</taxon>
        <taxon>Cetraspora</taxon>
    </lineage>
</organism>
<accession>A0ACA9JWZ0</accession>
<gene>
    <name evidence="1" type="ORF">SPELUC_LOCUS113</name>
</gene>
<evidence type="ECO:0000313" key="1">
    <source>
        <dbReference type="EMBL" id="CAG8440182.1"/>
    </source>
</evidence>
<dbReference type="Proteomes" id="UP000789366">
    <property type="component" value="Unassembled WGS sequence"/>
</dbReference>
<sequence length="1040" mass="117283">MDIPSLRTLIVDNYDSYTFNLLQLWGDEKSVKNVVVIRNDQFSWTKFKNHVLPHFDNIIISPGPGSPKNASDFGICAKILELDNIPILGVCLGHQGIGVSFGSDIVNAKRIMHGRLSPVYHDGTYDNTSLFLGIPSPFCAVRYHSLVIDNKGLPQQLKISAWCSEDDDDLQEGLLDNKPPPKELNTIMSLKHSSKPIFGVQFHPEAWFSVCTEYGNRILKNFQVISHLFLKKRGVLFPRPTLPQSITSLSVVPISVNLPRPPISMTFPGHILIIKELDKDIWVEPSIVFKRIVSVDKSITGKWWLDSSRQPDPQNRFSYMGSTPAFSNSFSTSYSTHKKTLSITFSSGLVRSKKLADDQTFWDWMSDIMSHFNQRITGLRILHNDGNLENIRHRLPFDFRLGMVGYFGYEMNLESMPSCSLSKEYSDNSFACNSPDAAFIFATQAIIFDHIEKRMWVIGLVRDDCDVSASSNSIDFGELCSIAGFSYSDFLSWVMSTEKKLRNINSEPHVVPINNNYKPSSTTIQPPFVPDMMSDSYIKAIEKSLQYIYEGQCYEICLTTQIRTSLQSRLSDICELYQRIRLDNPAPFSAFLYFPTEDVAVLSSSPEKFIQINREGIVEMKPIKGTLARAKGCFCSKVEKCDNGSRCEEIREKDDARRKHVLEGDLKERAENLMIVDLIRNDLAQICPPHTVEVPDLMKVESYETVHQLVTTVRGKLCDYLDCVKAVQRCFPPGSMTGAPKLRAIHLLNELENNSPRGIYSGCLGYVSLQDGYQKDTAQFSVVIRTVVVCNGTDISIGAGGAIVHLSKPESEWQEVVLKSQSVLPRIRKYTVSSKNEDIDPKKKAHSIIDSLPGNSLLTKTGYITVGTGLVTLVISKELYIFNEETVVLLAFIGLMVPLYRVLRQPFNDWVETQKNRVNSILDQAQEDHKHAVKERINTIGQLGDIVDITKALFAMSKETAKLEAEAFELKQKFAAAAEIKSVLDSWVRYEASLREREQKALASHVMERVMAQLRDEKTQQEILIQSIENVEKIVNSKAA</sequence>
<comment type="caution">
    <text evidence="1">The sequence shown here is derived from an EMBL/GenBank/DDBJ whole genome shotgun (WGS) entry which is preliminary data.</text>
</comment>
<evidence type="ECO:0000313" key="2">
    <source>
        <dbReference type="Proteomes" id="UP000789366"/>
    </source>
</evidence>
<keyword evidence="2" id="KW-1185">Reference proteome</keyword>
<proteinExistence type="predicted"/>